<dbReference type="SUPFAM" id="SSF52540">
    <property type="entry name" value="P-loop containing nucleoside triphosphate hydrolases"/>
    <property type="match status" value="1"/>
</dbReference>
<accession>A0A381SJX3</accession>
<protein>
    <recommendedName>
        <fullName evidence="6">ABC transporter domain-containing protein</fullName>
    </recommendedName>
</protein>
<evidence type="ECO:0000256" key="5">
    <source>
        <dbReference type="ARBA" id="ARBA00022970"/>
    </source>
</evidence>
<dbReference type="Gene3D" id="3.40.50.300">
    <property type="entry name" value="P-loop containing nucleotide triphosphate hydrolases"/>
    <property type="match status" value="1"/>
</dbReference>
<reference evidence="7" key="1">
    <citation type="submission" date="2018-05" db="EMBL/GenBank/DDBJ databases">
        <authorList>
            <person name="Lanie J.A."/>
            <person name="Ng W.-L."/>
            <person name="Kazmierczak K.M."/>
            <person name="Andrzejewski T.M."/>
            <person name="Davidsen T.M."/>
            <person name="Wayne K.J."/>
            <person name="Tettelin H."/>
            <person name="Glass J.I."/>
            <person name="Rusch D."/>
            <person name="Podicherti R."/>
            <person name="Tsui H.-C.T."/>
            <person name="Winkler M.E."/>
        </authorList>
    </citation>
    <scope>NUCLEOTIDE SEQUENCE</scope>
</reference>
<evidence type="ECO:0000256" key="3">
    <source>
        <dbReference type="ARBA" id="ARBA00022741"/>
    </source>
</evidence>
<dbReference type="PROSITE" id="PS50893">
    <property type="entry name" value="ABC_TRANSPORTER_2"/>
    <property type="match status" value="1"/>
</dbReference>
<evidence type="ECO:0000256" key="1">
    <source>
        <dbReference type="ARBA" id="ARBA00005417"/>
    </source>
</evidence>
<dbReference type="GO" id="GO:0005524">
    <property type="term" value="F:ATP binding"/>
    <property type="evidence" value="ECO:0007669"/>
    <property type="project" value="UniProtKB-KW"/>
</dbReference>
<keyword evidence="3" id="KW-0547">Nucleotide-binding</keyword>
<sequence>MSLEVKPGKITGIIGPNGAGKSTLLKAVFGFLVPHEGTMLFNGTPIQGQSPAEIKKQGISYIPQGANNFPFLPVKENLLLGCWTFRKDKARIEQVIEETYELFPALAKKHRQRAGMLSGGEAKMLSIAKELVTSPTLALVDEPSTGLSPIITDYVYEFLAKKRDEGLTILIVDQNIQKAVEYSEYLYMFEMGMVKMEGDQHVFSDHIREIIRDSLVGEDE</sequence>
<dbReference type="PROSITE" id="PS00211">
    <property type="entry name" value="ABC_TRANSPORTER_1"/>
    <property type="match status" value="1"/>
</dbReference>
<keyword evidence="2" id="KW-0813">Transport</keyword>
<dbReference type="InterPro" id="IPR003439">
    <property type="entry name" value="ABC_transporter-like_ATP-bd"/>
</dbReference>
<feature type="domain" description="ABC transporter" evidence="6">
    <location>
        <begin position="1"/>
        <end position="216"/>
    </location>
</feature>
<dbReference type="PANTHER" id="PTHR43820:SF4">
    <property type="entry name" value="HIGH-AFFINITY BRANCHED-CHAIN AMINO ACID TRANSPORT ATP-BINDING PROTEIN LIVF"/>
    <property type="match status" value="1"/>
</dbReference>
<dbReference type="PANTHER" id="PTHR43820">
    <property type="entry name" value="HIGH-AFFINITY BRANCHED-CHAIN AMINO ACID TRANSPORT ATP-BINDING PROTEIN LIVF"/>
    <property type="match status" value="1"/>
</dbReference>
<keyword evidence="4" id="KW-0067">ATP-binding</keyword>
<dbReference type="GO" id="GO:0016887">
    <property type="term" value="F:ATP hydrolysis activity"/>
    <property type="evidence" value="ECO:0007669"/>
    <property type="project" value="InterPro"/>
</dbReference>
<dbReference type="AlphaFoldDB" id="A0A381SJX3"/>
<name>A0A381SJX3_9ZZZZ</name>
<keyword evidence="5" id="KW-0029">Amino-acid transport</keyword>
<dbReference type="EMBL" id="UINC01003126">
    <property type="protein sequence ID" value="SVA03578.1"/>
    <property type="molecule type" value="Genomic_DNA"/>
</dbReference>
<dbReference type="SMART" id="SM00382">
    <property type="entry name" value="AAA"/>
    <property type="match status" value="1"/>
</dbReference>
<gene>
    <name evidence="7" type="ORF">METZ01_LOCUS56432</name>
</gene>
<dbReference type="GO" id="GO:0015658">
    <property type="term" value="F:branched-chain amino acid transmembrane transporter activity"/>
    <property type="evidence" value="ECO:0007669"/>
    <property type="project" value="TreeGrafter"/>
</dbReference>
<evidence type="ECO:0000259" key="6">
    <source>
        <dbReference type="PROSITE" id="PS50893"/>
    </source>
</evidence>
<comment type="similarity">
    <text evidence="1">Belongs to the ABC transporter superfamily.</text>
</comment>
<dbReference type="InterPro" id="IPR017871">
    <property type="entry name" value="ABC_transporter-like_CS"/>
</dbReference>
<evidence type="ECO:0000256" key="4">
    <source>
        <dbReference type="ARBA" id="ARBA00022840"/>
    </source>
</evidence>
<dbReference type="InterPro" id="IPR003593">
    <property type="entry name" value="AAA+_ATPase"/>
</dbReference>
<organism evidence="7">
    <name type="scientific">marine metagenome</name>
    <dbReference type="NCBI Taxonomy" id="408172"/>
    <lineage>
        <taxon>unclassified sequences</taxon>
        <taxon>metagenomes</taxon>
        <taxon>ecological metagenomes</taxon>
    </lineage>
</organism>
<dbReference type="Pfam" id="PF00005">
    <property type="entry name" value="ABC_tran"/>
    <property type="match status" value="1"/>
</dbReference>
<dbReference type="GO" id="GO:0015807">
    <property type="term" value="P:L-amino acid transport"/>
    <property type="evidence" value="ECO:0007669"/>
    <property type="project" value="TreeGrafter"/>
</dbReference>
<proteinExistence type="inferred from homology"/>
<dbReference type="InterPro" id="IPR052156">
    <property type="entry name" value="BCAA_Transport_ATP-bd_LivF"/>
</dbReference>
<evidence type="ECO:0000313" key="7">
    <source>
        <dbReference type="EMBL" id="SVA03578.1"/>
    </source>
</evidence>
<evidence type="ECO:0000256" key="2">
    <source>
        <dbReference type="ARBA" id="ARBA00022448"/>
    </source>
</evidence>
<dbReference type="InterPro" id="IPR027417">
    <property type="entry name" value="P-loop_NTPase"/>
</dbReference>